<evidence type="ECO:0000256" key="1">
    <source>
        <dbReference type="SAM" id="Phobius"/>
    </source>
</evidence>
<gene>
    <name evidence="2" type="ORF">F4553_004372</name>
</gene>
<comment type="caution">
    <text evidence="2">The sequence shown here is derived from an EMBL/GenBank/DDBJ whole genome shotgun (WGS) entry which is preliminary data.</text>
</comment>
<protein>
    <recommendedName>
        <fullName evidence="4">Tetratricopeptide repeat protein</fullName>
    </recommendedName>
</protein>
<name>A0A841BVP7_9ACTN</name>
<keyword evidence="1" id="KW-0812">Transmembrane</keyword>
<proteinExistence type="predicted"/>
<keyword evidence="1" id="KW-0472">Membrane</keyword>
<sequence>MRQDLAAGRTYPATQRLRTLLASYPDDLEIYRLLAAVYRQTGNFAEAGRWAFLTSEARPEELAAFARANPDPWARLRLIRWQGDPAELGDDEIRARLGALIEEAEKSGPPTRWVGSYRAPDRTRGISLPCLFTTISLIIIGGLIGIGLLRVMLWLVD</sequence>
<evidence type="ECO:0000313" key="2">
    <source>
        <dbReference type="EMBL" id="MBB5870993.1"/>
    </source>
</evidence>
<dbReference type="EMBL" id="JACHMN010000002">
    <property type="protein sequence ID" value="MBB5870993.1"/>
    <property type="molecule type" value="Genomic_DNA"/>
</dbReference>
<keyword evidence="3" id="KW-1185">Reference proteome</keyword>
<keyword evidence="1" id="KW-1133">Transmembrane helix</keyword>
<dbReference type="InterPro" id="IPR046491">
    <property type="entry name" value="DUF6584"/>
</dbReference>
<feature type="transmembrane region" description="Helical" evidence="1">
    <location>
        <begin position="128"/>
        <end position="156"/>
    </location>
</feature>
<dbReference type="Proteomes" id="UP000587527">
    <property type="component" value="Unassembled WGS sequence"/>
</dbReference>
<accession>A0A841BVP7</accession>
<organism evidence="2 3">
    <name type="scientific">Allocatelliglobosispora scoriae</name>
    <dbReference type="NCBI Taxonomy" id="643052"/>
    <lineage>
        <taxon>Bacteria</taxon>
        <taxon>Bacillati</taxon>
        <taxon>Actinomycetota</taxon>
        <taxon>Actinomycetes</taxon>
        <taxon>Micromonosporales</taxon>
        <taxon>Micromonosporaceae</taxon>
        <taxon>Allocatelliglobosispora</taxon>
    </lineage>
</organism>
<dbReference type="AlphaFoldDB" id="A0A841BVP7"/>
<reference evidence="2 3" key="1">
    <citation type="submission" date="2020-08" db="EMBL/GenBank/DDBJ databases">
        <title>Sequencing the genomes of 1000 actinobacteria strains.</title>
        <authorList>
            <person name="Klenk H.-P."/>
        </authorList>
    </citation>
    <scope>NUCLEOTIDE SEQUENCE [LARGE SCALE GENOMIC DNA]</scope>
    <source>
        <strain evidence="2 3">DSM 45362</strain>
    </source>
</reference>
<dbReference type="SUPFAM" id="SSF48452">
    <property type="entry name" value="TPR-like"/>
    <property type="match status" value="1"/>
</dbReference>
<dbReference type="Pfam" id="PF20225">
    <property type="entry name" value="DUF6584"/>
    <property type="match status" value="1"/>
</dbReference>
<evidence type="ECO:0000313" key="3">
    <source>
        <dbReference type="Proteomes" id="UP000587527"/>
    </source>
</evidence>
<evidence type="ECO:0008006" key="4">
    <source>
        <dbReference type="Google" id="ProtNLM"/>
    </source>
</evidence>
<dbReference type="InterPro" id="IPR011990">
    <property type="entry name" value="TPR-like_helical_dom_sf"/>
</dbReference>